<dbReference type="GO" id="GO:0034976">
    <property type="term" value="P:response to endoplasmic reticulum stress"/>
    <property type="evidence" value="ECO:0007669"/>
    <property type="project" value="TreeGrafter"/>
</dbReference>
<evidence type="ECO:0000256" key="4">
    <source>
        <dbReference type="ARBA" id="ARBA00012723"/>
    </source>
</evidence>
<keyword evidence="7" id="KW-0256">Endoplasmic reticulum</keyword>
<dbReference type="InParanoid" id="H3ACC4"/>
<keyword evidence="9" id="KW-0413">Isomerase</keyword>
<dbReference type="PANTHER" id="PTHR18929:SF58">
    <property type="entry name" value="PROTEIN DISULFIDE-ISOMERASE-LIKE PROTEIN OF THE TESTIS"/>
    <property type="match status" value="1"/>
</dbReference>
<evidence type="ECO:0000313" key="12">
    <source>
        <dbReference type="Ensembl" id="ENSLACP00000007295.1"/>
    </source>
</evidence>
<evidence type="ECO:0000256" key="1">
    <source>
        <dbReference type="ARBA" id="ARBA00001182"/>
    </source>
</evidence>
<comment type="similarity">
    <text evidence="3">Belongs to the protein disulfide isomerase family.</text>
</comment>
<dbReference type="CDD" id="cd02961">
    <property type="entry name" value="PDI_a_family"/>
    <property type="match status" value="1"/>
</dbReference>
<dbReference type="InterPro" id="IPR036249">
    <property type="entry name" value="Thioredoxin-like_sf"/>
</dbReference>
<dbReference type="EC" id="5.3.4.1" evidence="4"/>
<comment type="catalytic activity">
    <reaction evidence="1">
        <text>Catalyzes the rearrangement of -S-S- bonds in proteins.</text>
        <dbReference type="EC" id="5.3.4.1"/>
    </reaction>
</comment>
<dbReference type="CDD" id="cd02982">
    <property type="entry name" value="PDI_b'_family"/>
    <property type="match status" value="1"/>
</dbReference>
<dbReference type="HOGENOM" id="CLU_025879_1_1_1"/>
<dbReference type="GO" id="GO:0003756">
    <property type="term" value="F:protein disulfide isomerase activity"/>
    <property type="evidence" value="ECO:0007669"/>
    <property type="project" value="UniProtKB-EC"/>
</dbReference>
<dbReference type="GO" id="GO:0005788">
    <property type="term" value="C:endoplasmic reticulum lumen"/>
    <property type="evidence" value="ECO:0007669"/>
    <property type="project" value="UniProtKB-SubCell"/>
</dbReference>
<dbReference type="Pfam" id="PF00085">
    <property type="entry name" value="Thioredoxin"/>
    <property type="match status" value="2"/>
</dbReference>
<dbReference type="FunFam" id="3.40.30.10:FF:000167">
    <property type="entry name" value="Protein disulfide isomerase like, testis expressed"/>
    <property type="match status" value="1"/>
</dbReference>
<dbReference type="GO" id="GO:0006457">
    <property type="term" value="P:protein folding"/>
    <property type="evidence" value="ECO:0007669"/>
    <property type="project" value="TreeGrafter"/>
</dbReference>
<dbReference type="Gene3D" id="3.40.30.10">
    <property type="entry name" value="Glutaredoxin"/>
    <property type="match status" value="4"/>
</dbReference>
<dbReference type="FunFam" id="3.40.30.10:FF:000042">
    <property type="entry name" value="protein disulfide-isomerase A2"/>
    <property type="match status" value="1"/>
</dbReference>
<comment type="subcellular location">
    <subcellularLocation>
        <location evidence="2">Endoplasmic reticulum lumen</location>
    </subcellularLocation>
</comment>
<organism evidence="12 13">
    <name type="scientific">Latimeria chalumnae</name>
    <name type="common">Coelacanth</name>
    <dbReference type="NCBI Taxonomy" id="7897"/>
    <lineage>
        <taxon>Eukaryota</taxon>
        <taxon>Metazoa</taxon>
        <taxon>Chordata</taxon>
        <taxon>Craniata</taxon>
        <taxon>Vertebrata</taxon>
        <taxon>Euteleostomi</taxon>
        <taxon>Coelacanthiformes</taxon>
        <taxon>Coelacanthidae</taxon>
        <taxon>Latimeria</taxon>
    </lineage>
</organism>
<protein>
    <recommendedName>
        <fullName evidence="4">protein disulfide-isomerase</fullName>
        <ecNumber evidence="4">5.3.4.1</ecNumber>
    </recommendedName>
</protein>
<keyword evidence="13" id="KW-1185">Reference proteome</keyword>
<feature type="domain" description="Thioredoxin" evidence="11">
    <location>
        <begin position="379"/>
        <end position="508"/>
    </location>
</feature>
<dbReference type="SUPFAM" id="SSF52833">
    <property type="entry name" value="Thioredoxin-like"/>
    <property type="match status" value="4"/>
</dbReference>
<dbReference type="PANTHER" id="PTHR18929">
    <property type="entry name" value="PROTEIN DISULFIDE ISOMERASE"/>
    <property type="match status" value="1"/>
</dbReference>
<evidence type="ECO:0000256" key="3">
    <source>
        <dbReference type="ARBA" id="ARBA00006347"/>
    </source>
</evidence>
<dbReference type="InterPro" id="IPR013766">
    <property type="entry name" value="Thioredoxin_domain"/>
</dbReference>
<evidence type="ECO:0000256" key="7">
    <source>
        <dbReference type="ARBA" id="ARBA00022824"/>
    </source>
</evidence>
<keyword evidence="10" id="KW-0676">Redox-active center</keyword>
<evidence type="ECO:0000256" key="10">
    <source>
        <dbReference type="ARBA" id="ARBA00023284"/>
    </source>
</evidence>
<evidence type="ECO:0000259" key="11">
    <source>
        <dbReference type="PROSITE" id="PS51352"/>
    </source>
</evidence>
<dbReference type="OMA" id="APWSKKC"/>
<evidence type="ECO:0000256" key="5">
    <source>
        <dbReference type="ARBA" id="ARBA00022729"/>
    </source>
</evidence>
<proteinExistence type="inferred from homology"/>
<reference evidence="12" key="2">
    <citation type="submission" date="2025-08" db="UniProtKB">
        <authorList>
            <consortium name="Ensembl"/>
        </authorList>
    </citation>
    <scope>IDENTIFICATION</scope>
</reference>
<dbReference type="Pfam" id="PF13848">
    <property type="entry name" value="Thioredoxin_6"/>
    <property type="match status" value="1"/>
</dbReference>
<dbReference type="EMBL" id="AFYH01103932">
    <property type="status" value="NOT_ANNOTATED_CDS"/>
    <property type="molecule type" value="Genomic_DNA"/>
</dbReference>
<gene>
    <name evidence="12" type="primary">PDILT</name>
</gene>
<dbReference type="GeneTree" id="ENSGT00940000160939"/>
<sequence length="515" mass="59023">TNCTLAPLNRFVTDKLFILTVVAFVAVGPVESKMGEKSAAKSQKSPPSKIKEEENVLVLRKSNFEKALKESKYLLVQFYLPFSGLSQILEEFVKAAGQLKQEDSEVQFGKVDAKQEKELGKEFQIMDFPAFKFFAEGDRKNPVDCKGVRTASAFLTWIRRRTGSSADVVDSIEQAISFTNSADKTILGFFKDLQGGPVEIFYGAAKEIPDLPFGVTDNQKVFKNYSITKNTLTLFKKFSEGKLTRHDLTVENTLKRLDLIRFIRSFEMDLVTEYNRETSVKIFDVPVDSHVVLFAAKSSKEFAELYENFRTVAAEHRGKILFIFVDTDETRNGRVFEYFLIRDFNPPAVRILNVTSDVRYRMPADEVTLGNLRSFSQSYLQGKAKPQTHSEEIPLGWDKKPVKVLVGQNFDWVVFNKYRNVFVMFYAPWSRECQDLLPVWDELGKIYDDQNNITIAKIDCTANEIESVILERHPTFKYFPAGSDKRIVHYTDAKTLEAFSEFLERNIQVLEPNKK</sequence>
<keyword evidence="5" id="KW-0732">Signal</keyword>
<dbReference type="EMBL" id="AFYH01103936">
    <property type="status" value="NOT_ANNOTATED_CDS"/>
    <property type="molecule type" value="Genomic_DNA"/>
</dbReference>
<accession>H3ACC4</accession>
<evidence type="ECO:0000256" key="8">
    <source>
        <dbReference type="ARBA" id="ARBA00023157"/>
    </source>
</evidence>
<dbReference type="CDD" id="cd02995">
    <property type="entry name" value="PDI_a_PDI_a'_C"/>
    <property type="match status" value="1"/>
</dbReference>
<dbReference type="EMBL" id="AFYH01103933">
    <property type="status" value="NOT_ANNOTATED_CDS"/>
    <property type="molecule type" value="Genomic_DNA"/>
</dbReference>
<evidence type="ECO:0000256" key="6">
    <source>
        <dbReference type="ARBA" id="ARBA00022737"/>
    </source>
</evidence>
<name>H3ACC4_LATCH</name>
<reference evidence="12" key="3">
    <citation type="submission" date="2025-09" db="UniProtKB">
        <authorList>
            <consortium name="Ensembl"/>
        </authorList>
    </citation>
    <scope>IDENTIFICATION</scope>
</reference>
<evidence type="ECO:0000313" key="13">
    <source>
        <dbReference type="Proteomes" id="UP000008672"/>
    </source>
</evidence>
<evidence type="ECO:0000256" key="9">
    <source>
        <dbReference type="ARBA" id="ARBA00023235"/>
    </source>
</evidence>
<dbReference type="AlphaFoldDB" id="H3ACC4"/>
<dbReference type="CDD" id="cd02981">
    <property type="entry name" value="PDI_b_family"/>
    <property type="match status" value="1"/>
</dbReference>
<dbReference type="EMBL" id="AFYH01103934">
    <property type="status" value="NOT_ANNOTATED_CDS"/>
    <property type="molecule type" value="Genomic_DNA"/>
</dbReference>
<dbReference type="PROSITE" id="PS51352">
    <property type="entry name" value="THIOREDOXIN_2"/>
    <property type="match status" value="1"/>
</dbReference>
<dbReference type="Ensembl" id="ENSLACT00000007355.1">
    <property type="protein sequence ID" value="ENSLACP00000007295.1"/>
    <property type="gene ID" value="ENSLACG00000006469.1"/>
</dbReference>
<keyword evidence="6" id="KW-0677">Repeat</keyword>
<keyword evidence="8" id="KW-1015">Disulfide bond</keyword>
<reference evidence="13" key="1">
    <citation type="submission" date="2011-08" db="EMBL/GenBank/DDBJ databases">
        <title>The draft genome of Latimeria chalumnae.</title>
        <authorList>
            <person name="Di Palma F."/>
            <person name="Alfoldi J."/>
            <person name="Johnson J."/>
            <person name="Berlin A."/>
            <person name="Gnerre S."/>
            <person name="Jaffe D."/>
            <person name="MacCallum I."/>
            <person name="Young S."/>
            <person name="Walker B.J."/>
            <person name="Lander E."/>
            <person name="Lindblad-Toh K."/>
        </authorList>
    </citation>
    <scope>NUCLEOTIDE SEQUENCE [LARGE SCALE GENOMIC DNA]</scope>
    <source>
        <strain evidence="13">Wild caught</strain>
    </source>
</reference>
<dbReference type="eggNOG" id="KOG0190">
    <property type="taxonomic scope" value="Eukaryota"/>
</dbReference>
<dbReference type="STRING" id="7897.ENSLACP00000007295"/>
<dbReference type="Proteomes" id="UP000008672">
    <property type="component" value="Unassembled WGS sequence"/>
</dbReference>
<dbReference type="EMBL" id="AFYH01103935">
    <property type="status" value="NOT_ANNOTATED_CDS"/>
    <property type="molecule type" value="Genomic_DNA"/>
</dbReference>
<evidence type="ECO:0000256" key="2">
    <source>
        <dbReference type="ARBA" id="ARBA00004319"/>
    </source>
</evidence>